<proteinExistence type="predicted"/>
<organism evidence="1 2">
    <name type="scientific">Porphyromonas canoris</name>
    <dbReference type="NCBI Taxonomy" id="36875"/>
    <lineage>
        <taxon>Bacteria</taxon>
        <taxon>Pseudomonadati</taxon>
        <taxon>Bacteroidota</taxon>
        <taxon>Bacteroidia</taxon>
        <taxon>Bacteroidales</taxon>
        <taxon>Porphyromonadaceae</taxon>
        <taxon>Porphyromonas</taxon>
    </lineage>
</organism>
<sequence>MHFQEDFFIWNCLQSRVLNFRVINSKKAHGFDREEKFFKDGLVLYPVVYEKIIGIFESRQMKMLSKREEKER</sequence>
<evidence type="ECO:0000313" key="2">
    <source>
        <dbReference type="Proteomes" id="UP000030101"/>
    </source>
</evidence>
<dbReference type="Proteomes" id="UP000030101">
    <property type="component" value="Unassembled WGS sequence"/>
</dbReference>
<keyword evidence="2" id="KW-1185">Reference proteome</keyword>
<dbReference type="EMBL" id="JQZV01000013">
    <property type="protein sequence ID" value="KGN91950.1"/>
    <property type="molecule type" value="Genomic_DNA"/>
</dbReference>
<gene>
    <name evidence="1" type="ORF">HQ43_07780</name>
</gene>
<reference evidence="1 2" key="1">
    <citation type="submission" date="2014-08" db="EMBL/GenBank/DDBJ databases">
        <title>Porphyromonas canoris strain:OH2762 Genome sequencing.</title>
        <authorList>
            <person name="Wallis C."/>
            <person name="Deusch O."/>
            <person name="O'Flynn C."/>
            <person name="Davis I."/>
            <person name="Jospin G."/>
            <person name="Darling A.E."/>
            <person name="Coil D.A."/>
            <person name="Alexiev A."/>
            <person name="Horsfall A."/>
            <person name="Kirkwood N."/>
            <person name="Harris S."/>
            <person name="Eisen J.A."/>
        </authorList>
    </citation>
    <scope>NUCLEOTIDE SEQUENCE [LARGE SCALE GENOMIC DNA]</scope>
    <source>
        <strain evidence="2">COT-108 OH2762</strain>
    </source>
</reference>
<accession>A0ABR4XKG2</accession>
<evidence type="ECO:0000313" key="1">
    <source>
        <dbReference type="EMBL" id="KGN91950.1"/>
    </source>
</evidence>
<comment type="caution">
    <text evidence="1">The sequence shown here is derived from an EMBL/GenBank/DDBJ whole genome shotgun (WGS) entry which is preliminary data.</text>
</comment>
<name>A0ABR4XKG2_9PORP</name>
<protein>
    <submittedName>
        <fullName evidence="1">Uncharacterized protein</fullName>
    </submittedName>
</protein>